<dbReference type="GO" id="GO:0051989">
    <property type="term" value="F:coproporphyrinogen dehydrogenase activity"/>
    <property type="evidence" value="ECO:0007669"/>
    <property type="project" value="UniProtKB-EC"/>
</dbReference>
<dbReference type="InterPro" id="IPR058240">
    <property type="entry name" value="rSAM_sf"/>
</dbReference>
<dbReference type="SUPFAM" id="SSF102114">
    <property type="entry name" value="Radical SAM enzymes"/>
    <property type="match status" value="1"/>
</dbReference>
<dbReference type="EMBL" id="DVHN01000113">
    <property type="protein sequence ID" value="HIR89025.1"/>
    <property type="molecule type" value="Genomic_DNA"/>
</dbReference>
<dbReference type="Proteomes" id="UP000824201">
    <property type="component" value="Unassembled WGS sequence"/>
</dbReference>
<dbReference type="GO" id="GO:0051539">
    <property type="term" value="F:4 iron, 4 sulfur cluster binding"/>
    <property type="evidence" value="ECO:0007669"/>
    <property type="project" value="TreeGrafter"/>
</dbReference>
<feature type="domain" description="Radical SAM core" evidence="1">
    <location>
        <begin position="155"/>
        <end position="392"/>
    </location>
</feature>
<dbReference type="NCBIfam" id="TIGR03994">
    <property type="entry name" value="rSAM_HemZ"/>
    <property type="match status" value="1"/>
</dbReference>
<accession>A0A9D1JDP4</accession>
<dbReference type="InterPro" id="IPR034505">
    <property type="entry name" value="Coproporphyrinogen-III_oxidase"/>
</dbReference>
<dbReference type="SFLD" id="SFLDG01065">
    <property type="entry name" value="anaerobic_coproporphyrinogen-I"/>
    <property type="match status" value="1"/>
</dbReference>
<dbReference type="InterPro" id="IPR023995">
    <property type="entry name" value="HemZ"/>
</dbReference>
<keyword evidence="2" id="KW-0560">Oxidoreductase</keyword>
<dbReference type="Pfam" id="PF04055">
    <property type="entry name" value="Radical_SAM"/>
    <property type="match status" value="1"/>
</dbReference>
<name>A0A9D1JDP4_9FIRM</name>
<dbReference type="InterPro" id="IPR007197">
    <property type="entry name" value="rSAM"/>
</dbReference>
<dbReference type="PANTHER" id="PTHR13932">
    <property type="entry name" value="COPROPORPHYRINIGEN III OXIDASE"/>
    <property type="match status" value="1"/>
</dbReference>
<dbReference type="InterPro" id="IPR023404">
    <property type="entry name" value="rSAM_horseshoe"/>
</dbReference>
<dbReference type="InterPro" id="IPR006638">
    <property type="entry name" value="Elp3/MiaA/NifB-like_rSAM"/>
</dbReference>
<dbReference type="GO" id="GO:0006779">
    <property type="term" value="P:porphyrin-containing compound biosynthetic process"/>
    <property type="evidence" value="ECO:0007669"/>
    <property type="project" value="TreeGrafter"/>
</dbReference>
<evidence type="ECO:0000313" key="2">
    <source>
        <dbReference type="EMBL" id="HIR89025.1"/>
    </source>
</evidence>
<dbReference type="EC" id="1.3.98.3" evidence="2"/>
<dbReference type="SFLD" id="SFLDS00029">
    <property type="entry name" value="Radical_SAM"/>
    <property type="match status" value="1"/>
</dbReference>
<organism evidence="2 3">
    <name type="scientific">Candidatus Fimimorpha faecalis</name>
    <dbReference type="NCBI Taxonomy" id="2840824"/>
    <lineage>
        <taxon>Bacteria</taxon>
        <taxon>Bacillati</taxon>
        <taxon>Bacillota</taxon>
        <taxon>Clostridia</taxon>
        <taxon>Eubacteriales</taxon>
        <taxon>Candidatus Fimimorpha</taxon>
    </lineage>
</organism>
<dbReference type="GO" id="GO:0005737">
    <property type="term" value="C:cytoplasm"/>
    <property type="evidence" value="ECO:0007669"/>
    <property type="project" value="TreeGrafter"/>
</dbReference>
<dbReference type="SFLD" id="SFLDF00310">
    <property type="entry name" value="oxygen-independent_coproporphy"/>
    <property type="match status" value="1"/>
</dbReference>
<sequence length="476" mass="54390">MILLNLNEELYENDLRALLMAFYPGKSIVRQEKEGVQIRLTVQYDREASNVTMTLETENAVIKRQAAVHFSDKKQGKIDTKTLLYEICVEETKRKLPWGTLTGIRPTKIAMTMLNEGKTEQEIWDYMRNTMLCGEEKTKLSIQIAEKERAILEKFDYKNGYSLYIGIPFCPTTCAYCSFTSYPIGKWQKQVDEYLAHVELELDYIAKQFQNRPLHTVYFGGGTPTTLEPYQLDRILTKVETTFDLSNCVEFCVEAGRPDSITRQKLETLKRHAVTRISINPQTMKEETLALIGRRHTVEQVKQAYQLAREIGFTNINMDIILGLPDETGEDVRNTLEQLKEMAPDNLTVHSLAMKRAARLNTQKESFADKKSINSEAIVEMAASYAKEMGMEPYYLYRQKNMTGNMENVGYAVPGKEGIYNILIMEELQTIVGAGAGATTKAVFGNRIERAENVKDVATYIQKTEEMIARKQKLFS</sequence>
<dbReference type="SFLD" id="SFLDG01082">
    <property type="entry name" value="B12-binding_domain_containing"/>
    <property type="match status" value="1"/>
</dbReference>
<dbReference type="Gene3D" id="3.80.30.20">
    <property type="entry name" value="tm_1862 like domain"/>
    <property type="match status" value="1"/>
</dbReference>
<dbReference type="PROSITE" id="PS51918">
    <property type="entry name" value="RADICAL_SAM"/>
    <property type="match status" value="1"/>
</dbReference>
<evidence type="ECO:0000313" key="3">
    <source>
        <dbReference type="Proteomes" id="UP000824201"/>
    </source>
</evidence>
<reference evidence="2" key="2">
    <citation type="journal article" date="2021" name="PeerJ">
        <title>Extensive microbial diversity within the chicken gut microbiome revealed by metagenomics and culture.</title>
        <authorList>
            <person name="Gilroy R."/>
            <person name="Ravi A."/>
            <person name="Getino M."/>
            <person name="Pursley I."/>
            <person name="Horton D.L."/>
            <person name="Alikhan N.F."/>
            <person name="Baker D."/>
            <person name="Gharbi K."/>
            <person name="Hall N."/>
            <person name="Watson M."/>
            <person name="Adriaenssens E.M."/>
            <person name="Foster-Nyarko E."/>
            <person name="Jarju S."/>
            <person name="Secka A."/>
            <person name="Antonio M."/>
            <person name="Oren A."/>
            <person name="Chaudhuri R.R."/>
            <person name="La Ragione R."/>
            <person name="Hildebrand F."/>
            <person name="Pallen M.J."/>
        </authorList>
    </citation>
    <scope>NUCLEOTIDE SEQUENCE</scope>
    <source>
        <strain evidence="2">ChiW13-3771</strain>
    </source>
</reference>
<dbReference type="SMART" id="SM00729">
    <property type="entry name" value="Elp3"/>
    <property type="match status" value="1"/>
</dbReference>
<comment type="caution">
    <text evidence="2">The sequence shown here is derived from an EMBL/GenBank/DDBJ whole genome shotgun (WGS) entry which is preliminary data.</text>
</comment>
<protein>
    <submittedName>
        <fullName evidence="2">Coproporphyrinogen dehydrogenase HemZ</fullName>
        <ecNumber evidence="2">1.3.98.3</ecNumber>
    </submittedName>
</protein>
<dbReference type="PANTHER" id="PTHR13932:SF1">
    <property type="entry name" value="OXYGEN-INDEPENDENT COPROPORPHYRINOGEN-III OXIDASE-LIKE PROTEIN HEMZ"/>
    <property type="match status" value="1"/>
</dbReference>
<gene>
    <name evidence="2" type="primary">hemZ</name>
    <name evidence="2" type="ORF">IAC96_08760</name>
</gene>
<proteinExistence type="predicted"/>
<evidence type="ECO:0000259" key="1">
    <source>
        <dbReference type="PROSITE" id="PS51918"/>
    </source>
</evidence>
<reference evidence="2" key="1">
    <citation type="submission" date="2020-10" db="EMBL/GenBank/DDBJ databases">
        <authorList>
            <person name="Gilroy R."/>
        </authorList>
    </citation>
    <scope>NUCLEOTIDE SEQUENCE</scope>
    <source>
        <strain evidence="2">ChiW13-3771</strain>
    </source>
</reference>
<dbReference type="AlphaFoldDB" id="A0A9D1JDP4"/>